<feature type="domain" description="HD" evidence="1">
    <location>
        <begin position="22"/>
        <end position="95"/>
    </location>
</feature>
<dbReference type="Proteomes" id="UP000002710">
    <property type="component" value="Chromosome"/>
</dbReference>
<reference evidence="2 3" key="1">
    <citation type="journal article" date="2011" name="J. Bacteriol.">
        <title>Complete genome sequence and updated annotation of Desulfovibrio alaskensis G20.</title>
        <authorList>
            <person name="Hauser L.J."/>
            <person name="Land M.L."/>
            <person name="Brown S.D."/>
            <person name="Larimer F."/>
            <person name="Keller K.L."/>
            <person name="Rapp-Giles B.J."/>
            <person name="Price M.N."/>
            <person name="Lin M."/>
            <person name="Bruce D.C."/>
            <person name="Detter J.C."/>
            <person name="Tapia R."/>
            <person name="Han C.S."/>
            <person name="Goodwin L.A."/>
            <person name="Cheng J.F."/>
            <person name="Pitluck S."/>
            <person name="Copeland A."/>
            <person name="Lucas S."/>
            <person name="Nolan M."/>
            <person name="Lapidus A.L."/>
            <person name="Palumbo A.V."/>
            <person name="Wall J.D."/>
        </authorList>
    </citation>
    <scope>NUCLEOTIDE SEQUENCE [LARGE SCALE GENOMIC DNA]</scope>
    <source>
        <strain evidence="3">ATCC BAA 1058 / DSM 17464 / G20</strain>
    </source>
</reference>
<dbReference type="Pfam" id="PF01966">
    <property type="entry name" value="HD"/>
    <property type="match status" value="1"/>
</dbReference>
<protein>
    <submittedName>
        <fullName evidence="2">Metal dependent phosphohydrolase</fullName>
    </submittedName>
</protein>
<dbReference type="STRING" id="207559.Dde_1591"/>
<dbReference type="EMBL" id="CP000112">
    <property type="protein sequence ID" value="ABB38388.1"/>
    <property type="molecule type" value="Genomic_DNA"/>
</dbReference>
<dbReference type="KEGG" id="dde:Dde_1591"/>
<dbReference type="InterPro" id="IPR006674">
    <property type="entry name" value="HD_domain"/>
</dbReference>
<dbReference type="HOGENOM" id="CLU_090635_1_0_7"/>
<proteinExistence type="predicted"/>
<dbReference type="PANTHER" id="PTHR38659">
    <property type="entry name" value="METAL-DEPENDENT PHOSPHOHYDROLASE"/>
    <property type="match status" value="1"/>
</dbReference>
<keyword evidence="3" id="KW-1185">Reference proteome</keyword>
<evidence type="ECO:0000259" key="1">
    <source>
        <dbReference type="Pfam" id="PF01966"/>
    </source>
</evidence>
<keyword evidence="2" id="KW-0378">Hydrolase</keyword>
<dbReference type="eggNOG" id="COG2316">
    <property type="taxonomic scope" value="Bacteria"/>
</dbReference>
<sequence length="187" mass="20166">MLTRTEALELLRGPGPEPHLVHHALQSEAVMRTVAQRKGEDADLWGLVGLLHDIDFPLTKDTPQRHGLVAMDLLAEKLPESALAAIRAHNSECTGHAPQSALDWALRCSESVTGLVATNALVRPQGMQGMTPKSLKKKMKDKAFAASVNRDRIRECEQIGLELGDFLQIAIDAISPIAAEVGLAKAG</sequence>
<evidence type="ECO:0000313" key="2">
    <source>
        <dbReference type="EMBL" id="ABB38388.1"/>
    </source>
</evidence>
<dbReference type="RefSeq" id="WP_011367547.1">
    <property type="nucleotide sequence ID" value="NC_007519.1"/>
</dbReference>
<evidence type="ECO:0000313" key="3">
    <source>
        <dbReference type="Proteomes" id="UP000002710"/>
    </source>
</evidence>
<dbReference type="GO" id="GO:0016787">
    <property type="term" value="F:hydrolase activity"/>
    <property type="evidence" value="ECO:0007669"/>
    <property type="project" value="UniProtKB-KW"/>
</dbReference>
<dbReference type="Gene3D" id="1.10.3210.10">
    <property type="entry name" value="Hypothetical protein af1432"/>
    <property type="match status" value="1"/>
</dbReference>
<dbReference type="PANTHER" id="PTHR38659:SF1">
    <property type="entry name" value="METAL DEPENDENT PHOSPHOHYDROLASE"/>
    <property type="match status" value="1"/>
</dbReference>
<accession>Q311K8</accession>
<dbReference type="SUPFAM" id="SSF109604">
    <property type="entry name" value="HD-domain/PDEase-like"/>
    <property type="match status" value="1"/>
</dbReference>
<gene>
    <name evidence="2" type="ordered locus">Dde_1591</name>
</gene>
<name>Q311K8_OLEA2</name>
<organism evidence="2 3">
    <name type="scientific">Oleidesulfovibrio alaskensis (strain ATCC BAA-1058 / DSM 17464 / G20)</name>
    <name type="common">Desulfovibrio alaskensis</name>
    <dbReference type="NCBI Taxonomy" id="207559"/>
    <lineage>
        <taxon>Bacteria</taxon>
        <taxon>Pseudomonadati</taxon>
        <taxon>Thermodesulfobacteriota</taxon>
        <taxon>Desulfovibrionia</taxon>
        <taxon>Desulfovibrionales</taxon>
        <taxon>Desulfovibrionaceae</taxon>
        <taxon>Oleidesulfovibrio</taxon>
    </lineage>
</organism>
<dbReference type="AlphaFoldDB" id="Q311K8"/>